<dbReference type="PANTHER" id="PTHR37030:SF1">
    <property type="entry name" value="NUCLEOTIDYLTRANSFERASE"/>
    <property type="match status" value="1"/>
</dbReference>
<feature type="non-terminal residue" evidence="2">
    <location>
        <position position="102"/>
    </location>
</feature>
<organism evidence="2">
    <name type="scientific">hydrothermal vent metagenome</name>
    <dbReference type="NCBI Taxonomy" id="652676"/>
    <lineage>
        <taxon>unclassified sequences</taxon>
        <taxon>metagenomes</taxon>
        <taxon>ecological metagenomes</taxon>
    </lineage>
</organism>
<proteinExistence type="predicted"/>
<dbReference type="Pfam" id="PF18765">
    <property type="entry name" value="Polbeta"/>
    <property type="match status" value="1"/>
</dbReference>
<protein>
    <recommendedName>
        <fullName evidence="1">Polymerase beta nucleotidyltransferase domain-containing protein</fullName>
    </recommendedName>
</protein>
<evidence type="ECO:0000259" key="1">
    <source>
        <dbReference type="Pfam" id="PF18765"/>
    </source>
</evidence>
<gene>
    <name evidence="2" type="ORF">MNBD_GAMMA12-3795</name>
</gene>
<sequence length="102" mass="11209">MQATLNKIIAYSIAVSEPEKVILFGSMVTGKANRYSDVDLLLITASAPDKSYINDKIISYAHELSLKIDILIYSNAEIDVENARPNSFISAIIKSGKSVDWS</sequence>
<dbReference type="AlphaFoldDB" id="A0A3B0Y589"/>
<dbReference type="InterPro" id="IPR043519">
    <property type="entry name" value="NT_sf"/>
</dbReference>
<evidence type="ECO:0000313" key="2">
    <source>
        <dbReference type="EMBL" id="VAW74761.1"/>
    </source>
</evidence>
<dbReference type="InterPro" id="IPR041633">
    <property type="entry name" value="Polbeta"/>
</dbReference>
<feature type="domain" description="Polymerase beta nucleotidyltransferase" evidence="1">
    <location>
        <begin position="6"/>
        <end position="80"/>
    </location>
</feature>
<dbReference type="CDD" id="cd05403">
    <property type="entry name" value="NT_KNTase_like"/>
    <property type="match status" value="1"/>
</dbReference>
<accession>A0A3B0Y589</accession>
<dbReference type="Gene3D" id="3.30.460.10">
    <property type="entry name" value="Beta Polymerase, domain 2"/>
    <property type="match status" value="1"/>
</dbReference>
<dbReference type="PANTHER" id="PTHR37030">
    <property type="entry name" value="NUCLEOTIDYLTRANSFERASE"/>
    <property type="match status" value="1"/>
</dbReference>
<name>A0A3B0Y589_9ZZZZ</name>
<dbReference type="SUPFAM" id="SSF81301">
    <property type="entry name" value="Nucleotidyltransferase"/>
    <property type="match status" value="1"/>
</dbReference>
<dbReference type="EMBL" id="UOFL01000064">
    <property type="protein sequence ID" value="VAW74761.1"/>
    <property type="molecule type" value="Genomic_DNA"/>
</dbReference>
<reference evidence="2" key="1">
    <citation type="submission" date="2018-06" db="EMBL/GenBank/DDBJ databases">
        <authorList>
            <person name="Zhirakovskaya E."/>
        </authorList>
    </citation>
    <scope>NUCLEOTIDE SEQUENCE</scope>
</reference>